<dbReference type="Proteomes" id="UP000032142">
    <property type="component" value="Unassembled WGS sequence"/>
</dbReference>
<reference evidence="3" key="1">
    <citation type="submission" date="2014-09" db="EMBL/GenBank/DDBJ databases">
        <authorList>
            <person name="Mudge J."/>
            <person name="Ramaraj T."/>
            <person name="Lindquist I.E."/>
            <person name="Bharti A.K."/>
            <person name="Sundararajan A."/>
            <person name="Cameron C.T."/>
            <person name="Woodward J.E."/>
            <person name="May G.D."/>
            <person name="Brubaker C."/>
            <person name="Broadhvest J."/>
            <person name="Wilkins T.A."/>
        </authorList>
    </citation>
    <scope>NUCLEOTIDE SEQUENCE</scope>
    <source>
        <strain evidence="3">cv. AKA8401</strain>
    </source>
</reference>
<name>A0A0B0NTS5_GOSAR</name>
<sequence length="114" mass="12753">MVLAPTVRSHGASFDNVVLEGPEFPAEQLTNIPFFIAANPPMAMLSWKKGTASSPRESESTSTPSSIAASNAASEQVVPSLRPYPWHFPAHQHSCKFTFSFPFFRWRWHSFITE</sequence>
<feature type="region of interest" description="Disordered" evidence="1">
    <location>
        <begin position="47"/>
        <end position="71"/>
    </location>
</feature>
<proteinExistence type="predicted"/>
<organism evidence="2 3">
    <name type="scientific">Gossypium arboreum</name>
    <name type="common">Tree cotton</name>
    <name type="synonym">Gossypium nanking</name>
    <dbReference type="NCBI Taxonomy" id="29729"/>
    <lineage>
        <taxon>Eukaryota</taxon>
        <taxon>Viridiplantae</taxon>
        <taxon>Streptophyta</taxon>
        <taxon>Embryophyta</taxon>
        <taxon>Tracheophyta</taxon>
        <taxon>Spermatophyta</taxon>
        <taxon>Magnoliopsida</taxon>
        <taxon>eudicotyledons</taxon>
        <taxon>Gunneridae</taxon>
        <taxon>Pentapetalae</taxon>
        <taxon>rosids</taxon>
        <taxon>malvids</taxon>
        <taxon>Malvales</taxon>
        <taxon>Malvaceae</taxon>
        <taxon>Malvoideae</taxon>
        <taxon>Gossypium</taxon>
    </lineage>
</organism>
<dbReference type="EMBL" id="KN405243">
    <property type="protein sequence ID" value="KHG16057.1"/>
    <property type="molecule type" value="Genomic_DNA"/>
</dbReference>
<keyword evidence="3" id="KW-1185">Reference proteome</keyword>
<protein>
    <submittedName>
        <fullName evidence="2">Uncharacterized protein</fullName>
    </submittedName>
</protein>
<accession>A0A0B0NTS5</accession>
<feature type="compositionally biased region" description="Low complexity" evidence="1">
    <location>
        <begin position="51"/>
        <end position="71"/>
    </location>
</feature>
<dbReference type="AlphaFoldDB" id="A0A0B0NTS5"/>
<gene>
    <name evidence="2" type="ORF">F383_20744</name>
</gene>
<evidence type="ECO:0000313" key="3">
    <source>
        <dbReference type="Proteomes" id="UP000032142"/>
    </source>
</evidence>
<evidence type="ECO:0000256" key="1">
    <source>
        <dbReference type="SAM" id="MobiDB-lite"/>
    </source>
</evidence>
<evidence type="ECO:0000313" key="2">
    <source>
        <dbReference type="EMBL" id="KHG16057.1"/>
    </source>
</evidence>